<feature type="transmembrane region" description="Helical" evidence="6">
    <location>
        <begin position="308"/>
        <end position="332"/>
    </location>
</feature>
<dbReference type="InterPro" id="IPR044550">
    <property type="entry name" value="WzxE"/>
</dbReference>
<keyword evidence="2" id="KW-1003">Cell membrane</keyword>
<dbReference type="GO" id="GO:0009246">
    <property type="term" value="P:enterobacterial common antigen biosynthetic process"/>
    <property type="evidence" value="ECO:0007669"/>
    <property type="project" value="InterPro"/>
</dbReference>
<keyword evidence="4 6" id="KW-1133">Transmembrane helix</keyword>
<dbReference type="RefSeq" id="WP_151674401.1">
    <property type="nucleotide sequence ID" value="NZ_BKCG01000005.1"/>
</dbReference>
<evidence type="ECO:0000256" key="4">
    <source>
        <dbReference type="ARBA" id="ARBA00022989"/>
    </source>
</evidence>
<dbReference type="AlphaFoldDB" id="A0A5J4J634"/>
<accession>A0A5J4J634</accession>
<feature type="transmembrane region" description="Helical" evidence="6">
    <location>
        <begin position="185"/>
        <end position="204"/>
    </location>
</feature>
<comment type="caution">
    <text evidence="7">The sequence shown here is derived from an EMBL/GenBank/DDBJ whole genome shotgun (WGS) entry which is preliminary data.</text>
</comment>
<gene>
    <name evidence="7" type="primary">wzxE</name>
    <name evidence="7" type="ORF">ULMA_20450</name>
</gene>
<dbReference type="CDD" id="cd13125">
    <property type="entry name" value="MATE_like_10"/>
    <property type="match status" value="1"/>
</dbReference>
<dbReference type="InterPro" id="IPR002797">
    <property type="entry name" value="Polysacc_synth"/>
</dbReference>
<dbReference type="EMBL" id="BKCG01000005">
    <property type="protein sequence ID" value="GER59937.1"/>
    <property type="molecule type" value="Genomic_DNA"/>
</dbReference>
<feature type="transmembrane region" description="Helical" evidence="6">
    <location>
        <begin position="265"/>
        <end position="287"/>
    </location>
</feature>
<feature type="transmembrane region" description="Helical" evidence="6">
    <location>
        <begin position="397"/>
        <end position="418"/>
    </location>
</feature>
<protein>
    <submittedName>
        <fullName evidence="7">LPS biosynthesis protein</fullName>
    </submittedName>
</protein>
<dbReference type="InterPro" id="IPR050833">
    <property type="entry name" value="Poly_Biosynth_Transport"/>
</dbReference>
<comment type="subcellular location">
    <subcellularLocation>
        <location evidence="1">Cell membrane</location>
        <topology evidence="1">Multi-pass membrane protein</topology>
    </subcellularLocation>
</comment>
<keyword evidence="8" id="KW-1185">Reference proteome</keyword>
<evidence type="ECO:0000256" key="3">
    <source>
        <dbReference type="ARBA" id="ARBA00022692"/>
    </source>
</evidence>
<feature type="transmembrane region" description="Helical" evidence="6">
    <location>
        <begin position="130"/>
        <end position="148"/>
    </location>
</feature>
<evidence type="ECO:0000313" key="7">
    <source>
        <dbReference type="EMBL" id="GER59937.1"/>
    </source>
</evidence>
<evidence type="ECO:0000256" key="5">
    <source>
        <dbReference type="ARBA" id="ARBA00023136"/>
    </source>
</evidence>
<proteinExistence type="predicted"/>
<name>A0A5J4J634_9FLAO</name>
<feature type="transmembrane region" description="Helical" evidence="6">
    <location>
        <begin position="344"/>
        <end position="364"/>
    </location>
</feature>
<keyword evidence="5 6" id="KW-0472">Membrane</keyword>
<dbReference type="PANTHER" id="PTHR30250">
    <property type="entry name" value="PST FAMILY PREDICTED COLANIC ACID TRANSPORTER"/>
    <property type="match status" value="1"/>
</dbReference>
<feature type="transmembrane region" description="Helical" evidence="6">
    <location>
        <begin position="225"/>
        <end position="245"/>
    </location>
</feature>
<dbReference type="OrthoDB" id="9769862at2"/>
<evidence type="ECO:0000313" key="8">
    <source>
        <dbReference type="Proteomes" id="UP000326509"/>
    </source>
</evidence>
<organism evidence="7 8">
    <name type="scientific">Patiriisocius marinus</name>
    <dbReference type="NCBI Taxonomy" id="1397112"/>
    <lineage>
        <taxon>Bacteria</taxon>
        <taxon>Pseudomonadati</taxon>
        <taxon>Bacteroidota</taxon>
        <taxon>Flavobacteriia</taxon>
        <taxon>Flavobacteriales</taxon>
        <taxon>Flavobacteriaceae</taxon>
        <taxon>Patiriisocius</taxon>
    </lineage>
</organism>
<feature type="transmembrane region" description="Helical" evidence="6">
    <location>
        <begin position="371"/>
        <end position="391"/>
    </location>
</feature>
<reference evidence="7 8" key="1">
    <citation type="submission" date="2019-08" db="EMBL/GenBank/DDBJ databases">
        <title>Draft genome sequence of Ulvibacter marinus type strain NBRC 109484.</title>
        <authorList>
            <person name="Kawano K."/>
            <person name="Ushijima N."/>
            <person name="Kihara M."/>
            <person name="Itoh H."/>
        </authorList>
    </citation>
    <scope>NUCLEOTIDE SEQUENCE [LARGE SCALE GENOMIC DNA]</scope>
    <source>
        <strain evidence="7 8">NBRC 109484</strain>
    </source>
</reference>
<sequence length="440" mass="49881">MKIPDFIKSNLLLKMTSLNAVVVSMRLLVSAVIQRLLFDQVGAEGLYKIGQLRSLTQLLTSVTSLGVFNGVVKYLAEYKDDKEKLKELFSSTFVFILIGSLVSGTFLFFFSDWVSFYLFNSTEYSYLVKFVAILTPSIAVQRVFNGVINGLSEYKKFAKIELISYLLAAGLLVLCLYTNNIDGALMAIALAPLIWILVILVIFFKLLKDTIQFSSLKLKAPLARNLLAFSLMSFVATVLLNFVHIDIRSMLAEQMTERDAGVWTNITFISQNYMVFSSSLFTLYVLPKFSGIYTGSDFKKEVFNIYKTLLPIFGLGMLLVFFAKSIVVNLLYPGLDEMLPLFKWQLLGDFIRLASLVLAHQFLAKKMVRNFIFSELLSLGLFYGFANYLVASYGVEGVVIAHCIRYVIYFFVVSFLVWRYFRNKKTQNFDTGIANDIVSD</sequence>
<dbReference type="Pfam" id="PF01943">
    <property type="entry name" value="Polysacc_synt"/>
    <property type="match status" value="1"/>
</dbReference>
<feature type="transmembrane region" description="Helical" evidence="6">
    <location>
        <begin position="88"/>
        <end position="110"/>
    </location>
</feature>
<dbReference type="Proteomes" id="UP000326509">
    <property type="component" value="Unassembled WGS sequence"/>
</dbReference>
<keyword evidence="3 6" id="KW-0812">Transmembrane</keyword>
<dbReference type="GO" id="GO:0005886">
    <property type="term" value="C:plasma membrane"/>
    <property type="evidence" value="ECO:0007669"/>
    <property type="project" value="UniProtKB-SubCell"/>
</dbReference>
<evidence type="ECO:0000256" key="1">
    <source>
        <dbReference type="ARBA" id="ARBA00004651"/>
    </source>
</evidence>
<dbReference type="PANTHER" id="PTHR30250:SF30">
    <property type="entry name" value="LIPID III FLIPPASE"/>
    <property type="match status" value="1"/>
</dbReference>
<evidence type="ECO:0000256" key="2">
    <source>
        <dbReference type="ARBA" id="ARBA00022475"/>
    </source>
</evidence>
<feature type="transmembrane region" description="Helical" evidence="6">
    <location>
        <begin position="160"/>
        <end position="179"/>
    </location>
</feature>
<evidence type="ECO:0000256" key="6">
    <source>
        <dbReference type="SAM" id="Phobius"/>
    </source>
</evidence>